<keyword evidence="3 7" id="KW-0238">DNA-binding</keyword>
<protein>
    <recommendedName>
        <fullName evidence="1">Stage 0 sporulation protein A homolog</fullName>
    </recommendedName>
</protein>
<dbReference type="PANTHER" id="PTHR48111">
    <property type="entry name" value="REGULATOR OF RPOS"/>
    <property type="match status" value="1"/>
</dbReference>
<dbReference type="InterPro" id="IPR016032">
    <property type="entry name" value="Sig_transdc_resp-reg_C-effctor"/>
</dbReference>
<dbReference type="GO" id="GO:0032993">
    <property type="term" value="C:protein-DNA complex"/>
    <property type="evidence" value="ECO:0007669"/>
    <property type="project" value="TreeGrafter"/>
</dbReference>
<dbReference type="InterPro" id="IPR001867">
    <property type="entry name" value="OmpR/PhoB-type_DNA-bd"/>
</dbReference>
<evidence type="ECO:0000313" key="10">
    <source>
        <dbReference type="EMBL" id="SHJ65904.1"/>
    </source>
</evidence>
<dbReference type="RefSeq" id="WP_073272873.1">
    <property type="nucleotide sequence ID" value="NZ_FRAC01000006.1"/>
</dbReference>
<dbReference type="Gene3D" id="3.40.50.2300">
    <property type="match status" value="1"/>
</dbReference>
<dbReference type="Pfam" id="PF00072">
    <property type="entry name" value="Response_reg"/>
    <property type="match status" value="1"/>
</dbReference>
<dbReference type="STRING" id="1121322.SAMN02745136_00685"/>
<dbReference type="InterPro" id="IPR001789">
    <property type="entry name" value="Sig_transdc_resp-reg_receiver"/>
</dbReference>
<feature type="domain" description="OmpR/PhoB-type" evidence="9">
    <location>
        <begin position="130"/>
        <end position="230"/>
    </location>
</feature>
<keyword evidence="6" id="KW-0597">Phosphoprotein</keyword>
<dbReference type="Proteomes" id="UP000184386">
    <property type="component" value="Unassembled WGS sequence"/>
</dbReference>
<evidence type="ECO:0000259" key="8">
    <source>
        <dbReference type="PROSITE" id="PS50110"/>
    </source>
</evidence>
<dbReference type="SUPFAM" id="SSF52172">
    <property type="entry name" value="CheY-like"/>
    <property type="match status" value="1"/>
</dbReference>
<evidence type="ECO:0000256" key="7">
    <source>
        <dbReference type="PROSITE-ProRule" id="PRU01091"/>
    </source>
</evidence>
<dbReference type="GO" id="GO:0000156">
    <property type="term" value="F:phosphorelay response regulator activity"/>
    <property type="evidence" value="ECO:0007669"/>
    <property type="project" value="TreeGrafter"/>
</dbReference>
<dbReference type="InterPro" id="IPR039420">
    <property type="entry name" value="WalR-like"/>
</dbReference>
<dbReference type="InterPro" id="IPR011006">
    <property type="entry name" value="CheY-like_superfamily"/>
</dbReference>
<dbReference type="SMART" id="SM00862">
    <property type="entry name" value="Trans_reg_C"/>
    <property type="match status" value="1"/>
</dbReference>
<dbReference type="PROSITE" id="PS51755">
    <property type="entry name" value="OMPR_PHOB"/>
    <property type="match status" value="1"/>
</dbReference>
<dbReference type="OrthoDB" id="9803564at2"/>
<dbReference type="GO" id="GO:0006355">
    <property type="term" value="P:regulation of DNA-templated transcription"/>
    <property type="evidence" value="ECO:0007669"/>
    <property type="project" value="InterPro"/>
</dbReference>
<dbReference type="GO" id="GO:0005829">
    <property type="term" value="C:cytosol"/>
    <property type="evidence" value="ECO:0007669"/>
    <property type="project" value="TreeGrafter"/>
</dbReference>
<dbReference type="PANTHER" id="PTHR48111:SF73">
    <property type="entry name" value="ALKALINE PHOSPHATASE SYNTHESIS TRANSCRIPTIONAL REGULATORY PROTEIN PHOP"/>
    <property type="match status" value="1"/>
</dbReference>
<dbReference type="EMBL" id="FRAC01000006">
    <property type="protein sequence ID" value="SHJ65904.1"/>
    <property type="molecule type" value="Genomic_DNA"/>
</dbReference>
<dbReference type="CDD" id="cd00383">
    <property type="entry name" value="trans_reg_C"/>
    <property type="match status" value="1"/>
</dbReference>
<evidence type="ECO:0000256" key="3">
    <source>
        <dbReference type="ARBA" id="ARBA00023125"/>
    </source>
</evidence>
<dbReference type="GO" id="GO:0000976">
    <property type="term" value="F:transcription cis-regulatory region binding"/>
    <property type="evidence" value="ECO:0007669"/>
    <property type="project" value="TreeGrafter"/>
</dbReference>
<comment type="function">
    <text evidence="5">May play the central regulatory role in sporulation. It may be an element of the effector pathway responsible for the activation of sporulation genes in response to nutritional stress. Spo0A may act in concert with spo0H (a sigma factor) to control the expression of some genes that are critical to the sporulation process.</text>
</comment>
<reference evidence="10 11" key="1">
    <citation type="submission" date="2016-11" db="EMBL/GenBank/DDBJ databases">
        <authorList>
            <person name="Jaros S."/>
            <person name="Januszkiewicz K."/>
            <person name="Wedrychowicz H."/>
        </authorList>
    </citation>
    <scope>NUCLEOTIDE SEQUENCE [LARGE SCALE GENOMIC DNA]</scope>
    <source>
        <strain evidence="10 11">DSM 15929</strain>
    </source>
</reference>
<accession>A0A1M6L469</accession>
<name>A0A1M6L469_9FIRM</name>
<evidence type="ECO:0000256" key="4">
    <source>
        <dbReference type="ARBA" id="ARBA00023163"/>
    </source>
</evidence>
<feature type="DNA-binding region" description="OmpR/PhoB-type" evidence="7">
    <location>
        <begin position="130"/>
        <end position="230"/>
    </location>
</feature>
<evidence type="ECO:0000256" key="6">
    <source>
        <dbReference type="PROSITE-ProRule" id="PRU00169"/>
    </source>
</evidence>
<keyword evidence="11" id="KW-1185">Reference proteome</keyword>
<dbReference type="PROSITE" id="PS50110">
    <property type="entry name" value="RESPONSE_REGULATORY"/>
    <property type="match status" value="1"/>
</dbReference>
<dbReference type="Gene3D" id="1.10.10.10">
    <property type="entry name" value="Winged helix-like DNA-binding domain superfamily/Winged helix DNA-binding domain"/>
    <property type="match status" value="1"/>
</dbReference>
<feature type="domain" description="Response regulatory" evidence="8">
    <location>
        <begin position="4"/>
        <end position="119"/>
    </location>
</feature>
<organism evidence="10 11">
    <name type="scientific">Anaerocolumna jejuensis DSM 15929</name>
    <dbReference type="NCBI Taxonomy" id="1121322"/>
    <lineage>
        <taxon>Bacteria</taxon>
        <taxon>Bacillati</taxon>
        <taxon>Bacillota</taxon>
        <taxon>Clostridia</taxon>
        <taxon>Lachnospirales</taxon>
        <taxon>Lachnospiraceae</taxon>
        <taxon>Anaerocolumna</taxon>
    </lineage>
</organism>
<dbReference type="SUPFAM" id="SSF46894">
    <property type="entry name" value="C-terminal effector domain of the bipartite response regulators"/>
    <property type="match status" value="1"/>
</dbReference>
<evidence type="ECO:0000256" key="1">
    <source>
        <dbReference type="ARBA" id="ARBA00018672"/>
    </source>
</evidence>
<dbReference type="Gene3D" id="6.10.250.690">
    <property type="match status" value="1"/>
</dbReference>
<proteinExistence type="predicted"/>
<feature type="modified residue" description="4-aspartylphosphate" evidence="6">
    <location>
        <position position="54"/>
    </location>
</feature>
<evidence type="ECO:0000313" key="11">
    <source>
        <dbReference type="Proteomes" id="UP000184386"/>
    </source>
</evidence>
<keyword evidence="4" id="KW-0804">Transcription</keyword>
<dbReference type="Pfam" id="PF00486">
    <property type="entry name" value="Trans_reg_C"/>
    <property type="match status" value="1"/>
</dbReference>
<evidence type="ECO:0000259" key="9">
    <source>
        <dbReference type="PROSITE" id="PS51755"/>
    </source>
</evidence>
<evidence type="ECO:0000256" key="5">
    <source>
        <dbReference type="ARBA" id="ARBA00024867"/>
    </source>
</evidence>
<dbReference type="InterPro" id="IPR036388">
    <property type="entry name" value="WH-like_DNA-bd_sf"/>
</dbReference>
<dbReference type="SMART" id="SM00448">
    <property type="entry name" value="REC"/>
    <property type="match status" value="1"/>
</dbReference>
<dbReference type="AlphaFoldDB" id="A0A1M6L469"/>
<keyword evidence="2" id="KW-0805">Transcription regulation</keyword>
<gene>
    <name evidence="10" type="ORF">SAMN02745136_00685</name>
</gene>
<evidence type="ECO:0000256" key="2">
    <source>
        <dbReference type="ARBA" id="ARBA00023015"/>
    </source>
</evidence>
<sequence length="233" mass="26381">MRNRILLLEDDISLVDGLKYSLNRNGFDVELVRTVEEAMSHLPEIGAYDLLILDVTLPDGTGFEVCEKVRKQGKQIPIIFLTASDEEVNVIRGLDSGGDDYVTKPFKLGELCSRIRALLRRTGISNQNNNTVIEYGDVSIDLLGSRVLLRGKTLDLTSAEYRLICLLVRNVNRVTTRNSILNELWDSTGDFVDDNTLSVYVRRLREKIEVDPSHPEHLITVRGFGYQWNEVSV</sequence>